<feature type="domain" description="C2HC zinc finger plants" evidence="1">
    <location>
        <begin position="80"/>
        <end position="105"/>
    </location>
</feature>
<dbReference type="PANTHER" id="PTHR35513">
    <property type="entry name" value="OS02G0158600 PROTEIN"/>
    <property type="match status" value="1"/>
</dbReference>
<gene>
    <name evidence="2" type="ORF">RCOM_0621380</name>
</gene>
<dbReference type="STRING" id="3988.B9SHT1"/>
<reference evidence="3" key="1">
    <citation type="journal article" date="2010" name="Nat. Biotechnol.">
        <title>Draft genome sequence of the oilseed species Ricinus communis.</title>
        <authorList>
            <person name="Chan A.P."/>
            <person name="Crabtree J."/>
            <person name="Zhao Q."/>
            <person name="Lorenzi H."/>
            <person name="Orvis J."/>
            <person name="Puiu D."/>
            <person name="Melake-Berhan A."/>
            <person name="Jones K.M."/>
            <person name="Redman J."/>
            <person name="Chen G."/>
            <person name="Cahoon E.B."/>
            <person name="Gedil M."/>
            <person name="Stanke M."/>
            <person name="Haas B.J."/>
            <person name="Wortman J.R."/>
            <person name="Fraser-Liggett C.M."/>
            <person name="Ravel J."/>
            <person name="Rabinowicz P.D."/>
        </authorList>
    </citation>
    <scope>NUCLEOTIDE SEQUENCE [LARGE SCALE GENOMIC DNA]</scope>
    <source>
        <strain evidence="3">cv. Hale</strain>
    </source>
</reference>
<dbReference type="InterPro" id="IPR056971">
    <property type="entry name" value="Znf-C2HC_3"/>
</dbReference>
<protein>
    <recommendedName>
        <fullName evidence="1">C2HC zinc finger plants domain-containing protein</fullName>
    </recommendedName>
</protein>
<keyword evidence="3" id="KW-1185">Reference proteome</keyword>
<dbReference type="AlphaFoldDB" id="B9SHT1"/>
<dbReference type="Pfam" id="PF25017">
    <property type="entry name" value="zf-C2HC_3"/>
    <property type="match status" value="1"/>
</dbReference>
<organism evidence="2 3">
    <name type="scientific">Ricinus communis</name>
    <name type="common">Castor bean</name>
    <dbReference type="NCBI Taxonomy" id="3988"/>
    <lineage>
        <taxon>Eukaryota</taxon>
        <taxon>Viridiplantae</taxon>
        <taxon>Streptophyta</taxon>
        <taxon>Embryophyta</taxon>
        <taxon>Tracheophyta</taxon>
        <taxon>Spermatophyta</taxon>
        <taxon>Magnoliopsida</taxon>
        <taxon>eudicotyledons</taxon>
        <taxon>Gunneridae</taxon>
        <taxon>Pentapetalae</taxon>
        <taxon>rosids</taxon>
        <taxon>fabids</taxon>
        <taxon>Malpighiales</taxon>
        <taxon>Euphorbiaceae</taxon>
        <taxon>Acalyphoideae</taxon>
        <taxon>Acalypheae</taxon>
        <taxon>Ricinus</taxon>
    </lineage>
</organism>
<proteinExistence type="predicted"/>
<accession>B9SHT1</accession>
<evidence type="ECO:0000313" key="3">
    <source>
        <dbReference type="Proteomes" id="UP000008311"/>
    </source>
</evidence>
<name>B9SHT1_RICCO</name>
<sequence>MECLLQVVMAMRTKGGNEAVFQSLHRLVSCIKTGCKRAPLLIDLLLCFAECAIVEAHPSKTEPSAHNVDGPSVPLDAHENFILAETESMLIVLDAFSDGSSFICL</sequence>
<dbReference type="PANTHER" id="PTHR35513:SF1">
    <property type="entry name" value="OS02G0158600 PROTEIN"/>
    <property type="match status" value="1"/>
</dbReference>
<dbReference type="EMBL" id="EQ973966">
    <property type="protein sequence ID" value="EEF36809.1"/>
    <property type="molecule type" value="Genomic_DNA"/>
</dbReference>
<dbReference type="Proteomes" id="UP000008311">
    <property type="component" value="Unassembled WGS sequence"/>
</dbReference>
<evidence type="ECO:0000313" key="2">
    <source>
        <dbReference type="EMBL" id="EEF36809.1"/>
    </source>
</evidence>
<dbReference type="InParanoid" id="B9SHT1"/>
<evidence type="ECO:0000259" key="1">
    <source>
        <dbReference type="Pfam" id="PF25017"/>
    </source>
</evidence>